<dbReference type="PRINTS" id="PR01713">
    <property type="entry name" value="NUCEPIMERASE"/>
</dbReference>
<protein>
    <submittedName>
        <fullName evidence="4">ADP-L-glycero-D-manno-heptose-6-epimerase</fullName>
        <ecNumber evidence="4">5.1.3.20</ecNumber>
    </submittedName>
</protein>
<dbReference type="EC" id="5.1.3.20" evidence="4"/>
<name>A0ABY6HWI4_9ARCH</name>
<feature type="domain" description="NAD-dependent epimerase/dehydratase" evidence="2">
    <location>
        <begin position="1"/>
        <end position="130"/>
    </location>
</feature>
<keyword evidence="4" id="KW-0413">Isomerase</keyword>
<dbReference type="Pfam" id="PF16363">
    <property type="entry name" value="GDP_Man_Dehyd"/>
    <property type="match status" value="1"/>
</dbReference>
<proteinExistence type="inferred from homology"/>
<evidence type="ECO:0000259" key="3">
    <source>
        <dbReference type="Pfam" id="PF16363"/>
    </source>
</evidence>
<evidence type="ECO:0000259" key="2">
    <source>
        <dbReference type="Pfam" id="PF01370"/>
    </source>
</evidence>
<reference evidence="4" key="1">
    <citation type="submission" date="2022-09" db="EMBL/GenBank/DDBJ databases">
        <title>Actin cytoskeleton and complex cell architecture in an #Asgard archaeon.</title>
        <authorList>
            <person name="Ponce Toledo R.I."/>
            <person name="Schleper C."/>
            <person name="Rodrigues Oliveira T."/>
            <person name="Wollweber F."/>
            <person name="Xu J."/>
            <person name="Rittmann S."/>
            <person name="Klingl A."/>
            <person name="Pilhofer M."/>
        </authorList>
    </citation>
    <scope>NUCLEOTIDE SEQUENCE</scope>
    <source>
        <strain evidence="4">B-35</strain>
    </source>
</reference>
<organism evidence="4 5">
    <name type="scientific">Candidatus Lokiarchaeum ossiferum</name>
    <dbReference type="NCBI Taxonomy" id="2951803"/>
    <lineage>
        <taxon>Archaea</taxon>
        <taxon>Promethearchaeati</taxon>
        <taxon>Promethearchaeota</taxon>
        <taxon>Promethearchaeia</taxon>
        <taxon>Promethearchaeales</taxon>
        <taxon>Promethearchaeaceae</taxon>
        <taxon>Candidatus Lokiarchaeum</taxon>
    </lineage>
</organism>
<evidence type="ECO:0000313" key="5">
    <source>
        <dbReference type="Proteomes" id="UP001208689"/>
    </source>
</evidence>
<dbReference type="InterPro" id="IPR036291">
    <property type="entry name" value="NAD(P)-bd_dom_sf"/>
</dbReference>
<dbReference type="Pfam" id="PF01370">
    <property type="entry name" value="Epimerase"/>
    <property type="match status" value="1"/>
</dbReference>
<keyword evidence="5" id="KW-1185">Reference proteome</keyword>
<feature type="domain" description="NAD(P)-binding" evidence="3">
    <location>
        <begin position="169"/>
        <end position="342"/>
    </location>
</feature>
<dbReference type="GO" id="GO:0008712">
    <property type="term" value="F:ADP-glyceromanno-heptose 6-epimerase activity"/>
    <property type="evidence" value="ECO:0007669"/>
    <property type="project" value="UniProtKB-EC"/>
</dbReference>
<dbReference type="InterPro" id="IPR001509">
    <property type="entry name" value="Epimerase_deHydtase"/>
</dbReference>
<dbReference type="PANTHER" id="PTHR43000">
    <property type="entry name" value="DTDP-D-GLUCOSE 4,6-DEHYDRATASE-RELATED"/>
    <property type="match status" value="1"/>
</dbReference>
<dbReference type="SUPFAM" id="SSF51735">
    <property type="entry name" value="NAD(P)-binding Rossmann-fold domains"/>
    <property type="match status" value="1"/>
</dbReference>
<dbReference type="InterPro" id="IPR016040">
    <property type="entry name" value="NAD(P)-bd_dom"/>
</dbReference>
<comment type="similarity">
    <text evidence="1">Belongs to the NAD(P)-dependent epimerase/dehydratase family.</text>
</comment>
<accession>A0ABY6HWI4</accession>
<dbReference type="Proteomes" id="UP001208689">
    <property type="component" value="Chromosome"/>
</dbReference>
<evidence type="ECO:0000313" key="4">
    <source>
        <dbReference type="EMBL" id="UYP47891.1"/>
    </source>
</evidence>
<sequence>MITGGAGFIGSHLADFLLHKGHEIIVFDSLDPQVHHGRNLPPDYLSKQVKFIHGDVRNSEQLAESLQDIDVVYHLAAAVGVAQSMYQVQKFIDVNSHGTANLLDVLINKPNHVKKLIVASSMSIYGEGSYNCPTCKKIVNPKVRQFVTEKTKDWEYSCPICQNKLIPFPTRENKPADCSTVYALSKKEQEDLCMMIGKTYGLNTTVLRFFGTYGSRQALSNPYTGVCAIFSTALLSNNRPIVYEDGNQSRDLIHVKDIVQALNLSMERSESKHEIFNVGTGKSVSISEVATILSNALGKKIHPEISYKFRSGDVRHICADISKISEKLGFKPQYSFSEGISELIPWIKEKFILNGGNIVDNSVKAKLELEKKGLI</sequence>
<dbReference type="EMBL" id="CP104013">
    <property type="protein sequence ID" value="UYP47891.1"/>
    <property type="molecule type" value="Genomic_DNA"/>
</dbReference>
<evidence type="ECO:0000256" key="1">
    <source>
        <dbReference type="ARBA" id="ARBA00007637"/>
    </source>
</evidence>
<gene>
    <name evidence="4" type="ORF">NEF87_004176</name>
</gene>
<dbReference type="Gene3D" id="3.40.50.720">
    <property type="entry name" value="NAD(P)-binding Rossmann-like Domain"/>
    <property type="match status" value="1"/>
</dbReference>